<evidence type="ECO:0000313" key="3">
    <source>
        <dbReference type="Proteomes" id="UP000037540"/>
    </source>
</evidence>
<name>A0A9Q1UXI2_CLOBO</name>
<feature type="transmembrane region" description="Helical" evidence="1">
    <location>
        <begin position="55"/>
        <end position="72"/>
    </location>
</feature>
<dbReference type="RefSeq" id="WP_013726753.1">
    <property type="nucleotide sequence ID" value="NZ_LGVO01000011.1"/>
</dbReference>
<accession>A0A9Q1UXI2</accession>
<proteinExistence type="predicted"/>
<keyword evidence="1" id="KW-0812">Transmembrane</keyword>
<keyword evidence="1" id="KW-1133">Transmembrane helix</keyword>
<feature type="transmembrane region" description="Helical" evidence="1">
    <location>
        <begin position="6"/>
        <end position="24"/>
    </location>
</feature>
<keyword evidence="1" id="KW-0472">Membrane</keyword>
<dbReference type="EMBL" id="LGVR01000068">
    <property type="protein sequence ID" value="KOA84372.1"/>
    <property type="molecule type" value="Genomic_DNA"/>
</dbReference>
<feature type="transmembrane region" description="Helical" evidence="1">
    <location>
        <begin position="84"/>
        <end position="103"/>
    </location>
</feature>
<dbReference type="OrthoDB" id="1757762at2"/>
<reference evidence="2 3" key="1">
    <citation type="submission" date="2015-07" db="EMBL/GenBank/DDBJ databases">
        <title>Draft genome sequences of 17 French Clostridium botulinum group III.</title>
        <authorList>
            <person name="Woudstra C."/>
            <person name="Le Marechal C."/>
            <person name="Souillard R."/>
            <person name="Bayon-Auboyer M.-H."/>
            <person name="Dessouter D."/>
            <person name="Fach P."/>
        </authorList>
    </citation>
    <scope>NUCLEOTIDE SEQUENCE [LARGE SCALE GENOMIC DNA]</scope>
    <source>
        <strain evidence="2 3">12LNRI-CD</strain>
    </source>
</reference>
<gene>
    <name evidence="2" type="ORF">ADU74_11340</name>
</gene>
<dbReference type="AlphaFoldDB" id="A0A9Q1UXI2"/>
<comment type="caution">
    <text evidence="2">The sequence shown here is derived from an EMBL/GenBank/DDBJ whole genome shotgun (WGS) entry which is preliminary data.</text>
</comment>
<sequence length="107" mass="12870">MNEQTILLFLLIFCTVTTLFLYIWKANRHVYYRNDERWSFIQNKANNVANYSNQILIVFVAVVDIILLFFHIEKTFTLNRILTYAIIFIGLRNTLELFALKYLDKRI</sequence>
<organism evidence="2 3">
    <name type="scientific">Clostridium botulinum</name>
    <dbReference type="NCBI Taxonomy" id="1491"/>
    <lineage>
        <taxon>Bacteria</taxon>
        <taxon>Bacillati</taxon>
        <taxon>Bacillota</taxon>
        <taxon>Clostridia</taxon>
        <taxon>Eubacteriales</taxon>
        <taxon>Clostridiaceae</taxon>
        <taxon>Clostridium</taxon>
    </lineage>
</organism>
<dbReference type="Proteomes" id="UP000037540">
    <property type="component" value="Unassembled WGS sequence"/>
</dbReference>
<evidence type="ECO:0000256" key="1">
    <source>
        <dbReference type="SAM" id="Phobius"/>
    </source>
</evidence>
<protein>
    <submittedName>
        <fullName evidence="2">Uncharacterized protein</fullName>
    </submittedName>
</protein>
<evidence type="ECO:0000313" key="2">
    <source>
        <dbReference type="EMBL" id="KOA84372.1"/>
    </source>
</evidence>